<organism evidence="2">
    <name type="scientific">Hirondellea gigas</name>
    <dbReference type="NCBI Taxonomy" id="1518452"/>
    <lineage>
        <taxon>Eukaryota</taxon>
        <taxon>Metazoa</taxon>
        <taxon>Ecdysozoa</taxon>
        <taxon>Arthropoda</taxon>
        <taxon>Crustacea</taxon>
        <taxon>Multicrustacea</taxon>
        <taxon>Malacostraca</taxon>
        <taxon>Eumalacostraca</taxon>
        <taxon>Peracarida</taxon>
        <taxon>Amphipoda</taxon>
        <taxon>Amphilochidea</taxon>
        <taxon>Lysianassida</taxon>
        <taxon>Lysianassidira</taxon>
        <taxon>Lysianassoidea</taxon>
        <taxon>Lysianassidae</taxon>
        <taxon>Hirondellea</taxon>
    </lineage>
</organism>
<geneLocation type="mitochondrion" evidence="2"/>
<evidence type="ECO:0000256" key="1">
    <source>
        <dbReference type="SAM" id="Phobius"/>
    </source>
</evidence>
<keyword evidence="1" id="KW-0812">Transmembrane</keyword>
<dbReference type="AlphaFoldDB" id="A0A1B1RRY7"/>
<dbReference type="EMBL" id="KU558990">
    <property type="protein sequence ID" value="ANU04563.1"/>
    <property type="molecule type" value="Genomic_DNA"/>
</dbReference>
<reference evidence="2" key="1">
    <citation type="submission" date="2016-01" db="EMBL/GenBank/DDBJ databases">
        <title>The deepest mitochondrial genome sequenced from Mariana Trench Hirondellea gigas (Amphipoda).</title>
        <authorList>
            <person name="Lan Y."/>
        </authorList>
    </citation>
    <scope>NUCLEOTIDE SEQUENCE</scope>
</reference>
<protein>
    <submittedName>
        <fullName evidence="2">NADH dehydrogenase subunit 6</fullName>
    </submittedName>
</protein>
<accession>A0A1B1RRY7</accession>
<evidence type="ECO:0000313" key="2">
    <source>
        <dbReference type="EMBL" id="ANU04563.1"/>
    </source>
</evidence>
<feature type="transmembrane region" description="Helical" evidence="1">
    <location>
        <begin position="81"/>
        <end position="103"/>
    </location>
</feature>
<sequence length="167" mass="19425">MLILLFSMCLVMMVMFLYSPTPLYMSSLIILQTVCLAVIIFMLTSVAWFSFVLLMIFITGMMIIFIYVSSISSNMLFNKKFNLNYIYIWLVLFVSVFICFWFIKSFSDVTLNSLGDLFVNPLSLFVYKPFSEYLMGLTVFFMVYLLFTLFVVVKNSVFLKGPLCLKP</sequence>
<proteinExistence type="predicted"/>
<feature type="transmembrane region" description="Helical" evidence="1">
    <location>
        <begin position="21"/>
        <end position="42"/>
    </location>
</feature>
<keyword evidence="2" id="KW-0496">Mitochondrion</keyword>
<gene>
    <name evidence="2" type="primary">ND6</name>
</gene>
<name>A0A1B1RRY7_9CRUS</name>
<keyword evidence="1" id="KW-1133">Transmembrane helix</keyword>
<feature type="transmembrane region" description="Helical" evidence="1">
    <location>
        <begin position="48"/>
        <end position="69"/>
    </location>
</feature>
<keyword evidence="1" id="KW-0472">Membrane</keyword>
<feature type="transmembrane region" description="Helical" evidence="1">
    <location>
        <begin position="133"/>
        <end position="153"/>
    </location>
</feature>